<dbReference type="InterPro" id="IPR036770">
    <property type="entry name" value="Ankyrin_rpt-contain_sf"/>
</dbReference>
<protein>
    <recommendedName>
        <fullName evidence="4">F-box domain-containing protein</fullName>
    </recommendedName>
</protein>
<dbReference type="EMBL" id="CAGA01000034">
    <property type="protein sequence ID" value="CCE31788.1"/>
    <property type="molecule type" value="Genomic_DNA"/>
</dbReference>
<accession>M1WCS1</accession>
<name>M1WCS1_CLAP2</name>
<comment type="caution">
    <text evidence="5">The sequence shown here is derived from an EMBL/GenBank/DDBJ whole genome shotgun (WGS) entry which is preliminary data.</text>
</comment>
<dbReference type="SUPFAM" id="SSF48403">
    <property type="entry name" value="Ankyrin repeat"/>
    <property type="match status" value="1"/>
</dbReference>
<reference evidence="5 6" key="1">
    <citation type="journal article" date="2013" name="PLoS Genet.">
        <title>Plant-symbiotic fungi as chemical engineers: Multi-genome analysis of the Clavicipitaceae reveals dynamics of alkaloid loci.</title>
        <authorList>
            <person name="Schardl C.L."/>
            <person name="Young C.A."/>
            <person name="Hesse U."/>
            <person name="Amyotte S.G."/>
            <person name="Andreeva K."/>
            <person name="Calie P.J."/>
            <person name="Fleetwood D.J."/>
            <person name="Haws D.C."/>
            <person name="Moore N."/>
            <person name="Oeser B."/>
            <person name="Panaccione D.G."/>
            <person name="Schweri K.K."/>
            <person name="Voisey C.R."/>
            <person name="Farman M.L."/>
            <person name="Jaromczyk J.W."/>
            <person name="Roe B.A."/>
            <person name="O'Sullivan D.M."/>
            <person name="Scott B."/>
            <person name="Tudzynski P."/>
            <person name="An Z."/>
            <person name="Arnaoudova E.G."/>
            <person name="Bullock C.T."/>
            <person name="Charlton N.D."/>
            <person name="Chen L."/>
            <person name="Cox M."/>
            <person name="Dinkins R.D."/>
            <person name="Florea S."/>
            <person name="Glenn A.E."/>
            <person name="Gordon A."/>
            <person name="Gueldener U."/>
            <person name="Harris D.R."/>
            <person name="Hollin W."/>
            <person name="Jaromczyk J."/>
            <person name="Johnson R.D."/>
            <person name="Khan A.K."/>
            <person name="Leistner E."/>
            <person name="Leuchtmann A."/>
            <person name="Li C."/>
            <person name="Liu J."/>
            <person name="Liu J."/>
            <person name="Liu M."/>
            <person name="Mace W."/>
            <person name="Machado C."/>
            <person name="Nagabhyru P."/>
            <person name="Pan J."/>
            <person name="Schmid J."/>
            <person name="Sugawara K."/>
            <person name="Steiner U."/>
            <person name="Takach J.E."/>
            <person name="Tanaka E."/>
            <person name="Webb J.S."/>
            <person name="Wilson E.V."/>
            <person name="Wiseman J.L."/>
            <person name="Yoshida R."/>
            <person name="Zeng Z."/>
        </authorList>
    </citation>
    <scope>NUCLEOTIDE SEQUENCE [LARGE SCALE GENOMIC DNA]</scope>
    <source>
        <strain evidence="5 6">20.1</strain>
    </source>
</reference>
<keyword evidence="6" id="KW-1185">Reference proteome</keyword>
<dbReference type="STRING" id="1111077.M1WCS1"/>
<organism evidence="5 6">
    <name type="scientific">Claviceps purpurea (strain 20.1)</name>
    <name type="common">Ergot fungus</name>
    <name type="synonym">Sphacelia segetum</name>
    <dbReference type="NCBI Taxonomy" id="1111077"/>
    <lineage>
        <taxon>Eukaryota</taxon>
        <taxon>Fungi</taxon>
        <taxon>Dikarya</taxon>
        <taxon>Ascomycota</taxon>
        <taxon>Pezizomycotina</taxon>
        <taxon>Sordariomycetes</taxon>
        <taxon>Hypocreomycetidae</taxon>
        <taxon>Hypocreales</taxon>
        <taxon>Clavicipitaceae</taxon>
        <taxon>Claviceps</taxon>
    </lineage>
</organism>
<dbReference type="PANTHER" id="PTHR24198:SF165">
    <property type="entry name" value="ANKYRIN REPEAT-CONTAINING PROTEIN-RELATED"/>
    <property type="match status" value="1"/>
</dbReference>
<dbReference type="PROSITE" id="PS50088">
    <property type="entry name" value="ANK_REPEAT"/>
    <property type="match status" value="1"/>
</dbReference>
<evidence type="ECO:0000256" key="2">
    <source>
        <dbReference type="ARBA" id="ARBA00023043"/>
    </source>
</evidence>
<gene>
    <name evidence="5" type="ORF">CPUR_05643</name>
</gene>
<dbReference type="PhylomeDB" id="M1WCS1"/>
<dbReference type="Pfam" id="PF12937">
    <property type="entry name" value="F-box-like"/>
    <property type="match status" value="1"/>
</dbReference>
<feature type="repeat" description="ANK" evidence="3">
    <location>
        <begin position="122"/>
        <end position="154"/>
    </location>
</feature>
<feature type="domain" description="F-box" evidence="4">
    <location>
        <begin position="14"/>
        <end position="60"/>
    </location>
</feature>
<dbReference type="OrthoDB" id="195446at2759"/>
<evidence type="ECO:0000313" key="6">
    <source>
        <dbReference type="Proteomes" id="UP000016801"/>
    </source>
</evidence>
<proteinExistence type="predicted"/>
<dbReference type="SUPFAM" id="SSF81383">
    <property type="entry name" value="F-box domain"/>
    <property type="match status" value="1"/>
</dbReference>
<dbReference type="AlphaFoldDB" id="M1WCS1"/>
<dbReference type="PANTHER" id="PTHR24198">
    <property type="entry name" value="ANKYRIN REPEAT AND PROTEIN KINASE DOMAIN-CONTAINING PROTEIN"/>
    <property type="match status" value="1"/>
</dbReference>
<dbReference type="SMART" id="SM00248">
    <property type="entry name" value="ANK"/>
    <property type="match status" value="5"/>
</dbReference>
<evidence type="ECO:0000256" key="3">
    <source>
        <dbReference type="PROSITE-ProRule" id="PRU00023"/>
    </source>
</evidence>
<sequence length="547" mass="62510">MESATRERDTGDSGCLMVLLPPEMKKHILSFLSTQQSLSRLGQSCRAWHEVANEELYKRDTREHCSFAIKWMAAHAVDEQTTVSALRTLEISRQWGGQIDAVKRPSRVYDARPDIKDKIMYDDSTALHFAIILGNLRLTETLLDMGASLETHCSSLLWESLGSKEFMPRFNYFHSIFDEYGFFLGSVFPIFLAFLQLDSDMCQLLIDHGAGREATTVYLYGHPDVMSILHFAAADWTTDYRQWQCLFNGFREYIDEPCPRDYECTPLHVALMNGCTGGMQIAVETGADKEALNSEKQTPLAMAILEFPSHVIQDQVRFEEHMICLRKFVDLGGSVNPEGDSLLALAVQVFAEGPSEYPHMKELIYFLLENHADVDGTILEPTTNVVNELIDGILYDPDDTEAQEPFKEVLSELVDKGLNLKKPAPGLPSPLCCALDSDTAEPKWLLDFLCENGATIHEEEVDSAFLRWCASPRLWRTNKYNAWWQHKGQEDEMFLKWCEHPYNVWWWQHVKQISPHAVKLAYRLAVKSSRQLYDILKHLPLSTRNTN</sequence>
<dbReference type="Gene3D" id="1.20.1280.50">
    <property type="match status" value="1"/>
</dbReference>
<dbReference type="CDD" id="cd09917">
    <property type="entry name" value="F-box_SF"/>
    <property type="match status" value="1"/>
</dbReference>
<keyword evidence="1" id="KW-0677">Repeat</keyword>
<dbReference type="VEuPathDB" id="FungiDB:CPUR_05643"/>
<dbReference type="InterPro" id="IPR002110">
    <property type="entry name" value="Ankyrin_rpt"/>
</dbReference>
<dbReference type="Proteomes" id="UP000016801">
    <property type="component" value="Unassembled WGS sequence"/>
</dbReference>
<dbReference type="HOGENOM" id="CLU_014359_0_0_1"/>
<evidence type="ECO:0000313" key="5">
    <source>
        <dbReference type="EMBL" id="CCE31788.1"/>
    </source>
</evidence>
<dbReference type="InterPro" id="IPR036047">
    <property type="entry name" value="F-box-like_dom_sf"/>
</dbReference>
<dbReference type="PROSITE" id="PS50297">
    <property type="entry name" value="ANK_REP_REGION"/>
    <property type="match status" value="1"/>
</dbReference>
<dbReference type="PROSITE" id="PS50181">
    <property type="entry name" value="FBOX"/>
    <property type="match status" value="1"/>
</dbReference>
<dbReference type="InterPro" id="IPR001810">
    <property type="entry name" value="F-box_dom"/>
</dbReference>
<evidence type="ECO:0000256" key="1">
    <source>
        <dbReference type="ARBA" id="ARBA00022737"/>
    </source>
</evidence>
<dbReference type="Gene3D" id="1.25.40.20">
    <property type="entry name" value="Ankyrin repeat-containing domain"/>
    <property type="match status" value="2"/>
</dbReference>
<evidence type="ECO:0000259" key="4">
    <source>
        <dbReference type="PROSITE" id="PS50181"/>
    </source>
</evidence>
<keyword evidence="2 3" id="KW-0040">ANK repeat</keyword>